<dbReference type="InterPro" id="IPR024051">
    <property type="entry name" value="AICAR_Tfase_dup_dom_sf"/>
</dbReference>
<dbReference type="EC" id="3.5.4.10" evidence="10"/>
<reference evidence="13" key="1">
    <citation type="submission" date="2016-10" db="EMBL/GenBank/DDBJ databases">
        <authorList>
            <person name="Varghese N."/>
            <person name="Submissions S."/>
        </authorList>
    </citation>
    <scope>NUCLEOTIDE SEQUENCE [LARGE SCALE GENOMIC DNA]</scope>
    <source>
        <strain evidence="13">DSM 24740</strain>
    </source>
</reference>
<organism evidence="12 13">
    <name type="scientific">Neolewinella agarilytica</name>
    <dbReference type="NCBI Taxonomy" id="478744"/>
    <lineage>
        <taxon>Bacteria</taxon>
        <taxon>Pseudomonadati</taxon>
        <taxon>Bacteroidota</taxon>
        <taxon>Saprospiria</taxon>
        <taxon>Saprospirales</taxon>
        <taxon>Lewinellaceae</taxon>
        <taxon>Neolewinella</taxon>
    </lineage>
</organism>
<comment type="catalytic activity">
    <reaction evidence="8 10">
        <text>(6R)-10-formyltetrahydrofolate + 5-amino-1-(5-phospho-beta-D-ribosyl)imidazole-4-carboxamide = 5-formamido-1-(5-phospho-D-ribosyl)imidazole-4-carboxamide + (6S)-5,6,7,8-tetrahydrofolate</text>
        <dbReference type="Rhea" id="RHEA:22192"/>
        <dbReference type="ChEBI" id="CHEBI:57453"/>
        <dbReference type="ChEBI" id="CHEBI:58467"/>
        <dbReference type="ChEBI" id="CHEBI:58475"/>
        <dbReference type="ChEBI" id="CHEBI:195366"/>
        <dbReference type="EC" id="2.1.2.3"/>
    </reaction>
</comment>
<dbReference type="EMBL" id="FOFB01000015">
    <property type="protein sequence ID" value="SEQ74121.1"/>
    <property type="molecule type" value="Genomic_DNA"/>
</dbReference>
<keyword evidence="13" id="KW-1185">Reference proteome</keyword>
<dbReference type="CDD" id="cd01421">
    <property type="entry name" value="IMPCH"/>
    <property type="match status" value="1"/>
</dbReference>
<evidence type="ECO:0000313" key="12">
    <source>
        <dbReference type="EMBL" id="SEQ74121.1"/>
    </source>
</evidence>
<keyword evidence="4 10" id="KW-0808">Transferase</keyword>
<dbReference type="PIRSF" id="PIRSF000414">
    <property type="entry name" value="AICARFT_IMPCHas"/>
    <property type="match status" value="1"/>
</dbReference>
<dbReference type="UniPathway" id="UPA00074">
    <property type="reaction ID" value="UER00133"/>
</dbReference>
<dbReference type="GO" id="GO:0005829">
    <property type="term" value="C:cytosol"/>
    <property type="evidence" value="ECO:0007669"/>
    <property type="project" value="TreeGrafter"/>
</dbReference>
<comment type="pathway">
    <text evidence="2 10">Purine metabolism; IMP biosynthesis via de novo pathway; 5-formamido-1-(5-phospho-D-ribosyl)imidazole-4-carboxamide from 5-amino-1-(5-phospho-D-ribosyl)imidazole-4-carboxamide (10-formyl THF route): step 1/1.</text>
</comment>
<dbReference type="InterPro" id="IPR016193">
    <property type="entry name" value="Cytidine_deaminase-like"/>
</dbReference>
<keyword evidence="7 10" id="KW-0511">Multifunctional enzyme</keyword>
<proteinExistence type="inferred from homology"/>
<name>A0A1H9IHC3_9BACT</name>
<dbReference type="PROSITE" id="PS51855">
    <property type="entry name" value="MGS"/>
    <property type="match status" value="1"/>
</dbReference>
<evidence type="ECO:0000256" key="5">
    <source>
        <dbReference type="ARBA" id="ARBA00022755"/>
    </source>
</evidence>
<dbReference type="HAMAP" id="MF_00139">
    <property type="entry name" value="PurH"/>
    <property type="match status" value="1"/>
</dbReference>
<dbReference type="Pfam" id="PF01808">
    <property type="entry name" value="AICARFT_IMPCHas"/>
    <property type="match status" value="1"/>
</dbReference>
<keyword evidence="6 10" id="KW-0378">Hydrolase</keyword>
<dbReference type="Gene3D" id="3.40.50.1380">
    <property type="entry name" value="Methylglyoxal synthase-like domain"/>
    <property type="match status" value="1"/>
</dbReference>
<dbReference type="FunFam" id="3.40.50.1380:FF:000001">
    <property type="entry name" value="Bifunctional purine biosynthesis protein PurH"/>
    <property type="match status" value="1"/>
</dbReference>
<dbReference type="EC" id="2.1.2.3" evidence="10"/>
<comment type="similarity">
    <text evidence="3 10">Belongs to the PurH family.</text>
</comment>
<dbReference type="SUPFAM" id="SSF53927">
    <property type="entry name" value="Cytidine deaminase-like"/>
    <property type="match status" value="1"/>
</dbReference>
<dbReference type="RefSeq" id="WP_090169538.1">
    <property type="nucleotide sequence ID" value="NZ_FOFB01000015.1"/>
</dbReference>
<dbReference type="FunCoup" id="A0A1H9IHC3">
    <property type="interactions" value="478"/>
</dbReference>
<dbReference type="GO" id="GO:0006189">
    <property type="term" value="P:'de novo' IMP biosynthetic process"/>
    <property type="evidence" value="ECO:0007669"/>
    <property type="project" value="UniProtKB-UniRule"/>
</dbReference>
<dbReference type="SUPFAM" id="SSF52335">
    <property type="entry name" value="Methylglyoxal synthase-like"/>
    <property type="match status" value="1"/>
</dbReference>
<dbReference type="InterPro" id="IPR036914">
    <property type="entry name" value="MGS-like_dom_sf"/>
</dbReference>
<dbReference type="PANTHER" id="PTHR11692">
    <property type="entry name" value="BIFUNCTIONAL PURINE BIOSYNTHESIS PROTEIN PURH"/>
    <property type="match status" value="1"/>
</dbReference>
<dbReference type="PANTHER" id="PTHR11692:SF0">
    <property type="entry name" value="BIFUNCTIONAL PURINE BIOSYNTHESIS PROTEIN ATIC"/>
    <property type="match status" value="1"/>
</dbReference>
<feature type="domain" description="MGS-like" evidence="11">
    <location>
        <begin position="1"/>
        <end position="147"/>
    </location>
</feature>
<evidence type="ECO:0000256" key="2">
    <source>
        <dbReference type="ARBA" id="ARBA00004954"/>
    </source>
</evidence>
<evidence type="ECO:0000256" key="4">
    <source>
        <dbReference type="ARBA" id="ARBA00022679"/>
    </source>
</evidence>
<evidence type="ECO:0000256" key="6">
    <source>
        <dbReference type="ARBA" id="ARBA00022801"/>
    </source>
</evidence>
<dbReference type="GO" id="GO:0004643">
    <property type="term" value="F:phosphoribosylaminoimidazolecarboxamide formyltransferase activity"/>
    <property type="evidence" value="ECO:0007669"/>
    <property type="project" value="UniProtKB-UniRule"/>
</dbReference>
<evidence type="ECO:0000256" key="7">
    <source>
        <dbReference type="ARBA" id="ARBA00023268"/>
    </source>
</evidence>
<dbReference type="STRING" id="478744.SAMN05444359_1155"/>
<dbReference type="NCBIfam" id="NF002049">
    <property type="entry name" value="PRK00881.1"/>
    <property type="match status" value="1"/>
</dbReference>
<evidence type="ECO:0000256" key="9">
    <source>
        <dbReference type="ARBA" id="ARBA00050687"/>
    </source>
</evidence>
<evidence type="ECO:0000313" key="13">
    <source>
        <dbReference type="Proteomes" id="UP000199021"/>
    </source>
</evidence>
<dbReference type="GO" id="GO:0003937">
    <property type="term" value="F:IMP cyclohydrolase activity"/>
    <property type="evidence" value="ECO:0007669"/>
    <property type="project" value="UniProtKB-UniRule"/>
</dbReference>
<evidence type="ECO:0000256" key="10">
    <source>
        <dbReference type="HAMAP-Rule" id="MF_00139"/>
    </source>
</evidence>
<evidence type="ECO:0000259" key="11">
    <source>
        <dbReference type="PROSITE" id="PS51855"/>
    </source>
</evidence>
<dbReference type="SMART" id="SM00798">
    <property type="entry name" value="AICARFT_IMPCHas"/>
    <property type="match status" value="1"/>
</dbReference>
<evidence type="ECO:0000256" key="8">
    <source>
        <dbReference type="ARBA" id="ARBA00050488"/>
    </source>
</evidence>
<dbReference type="InterPro" id="IPR011607">
    <property type="entry name" value="MGS-like_dom"/>
</dbReference>
<dbReference type="InParanoid" id="A0A1H9IHC3"/>
<comment type="pathway">
    <text evidence="1 10">Purine metabolism; IMP biosynthesis via de novo pathway; IMP from 5-formamido-1-(5-phospho-D-ribosyl)imidazole-4-carboxamide: step 1/1.</text>
</comment>
<dbReference type="Gene3D" id="3.40.140.20">
    <property type="match status" value="2"/>
</dbReference>
<comment type="domain">
    <text evidence="10">The IMP cyclohydrolase activity resides in the N-terminal region.</text>
</comment>
<accession>A0A1H9IHC3</accession>
<dbReference type="Proteomes" id="UP000199021">
    <property type="component" value="Unassembled WGS sequence"/>
</dbReference>
<protein>
    <recommendedName>
        <fullName evidence="10">Bifunctional purine biosynthesis protein PurH</fullName>
    </recommendedName>
    <domain>
        <recommendedName>
            <fullName evidence="10">Phosphoribosylaminoimidazolecarboxamide formyltransferase</fullName>
            <ecNumber evidence="10">2.1.2.3</ecNumber>
        </recommendedName>
        <alternativeName>
            <fullName evidence="10">AICAR transformylase</fullName>
        </alternativeName>
    </domain>
    <domain>
        <recommendedName>
            <fullName evidence="10">IMP cyclohydrolase</fullName>
            <ecNumber evidence="10">3.5.4.10</ecNumber>
        </recommendedName>
        <alternativeName>
            <fullName evidence="10">ATIC</fullName>
        </alternativeName>
        <alternativeName>
            <fullName evidence="10">IMP synthase</fullName>
        </alternativeName>
        <alternativeName>
            <fullName evidence="10">Inosinicase</fullName>
        </alternativeName>
    </domain>
</protein>
<dbReference type="FunFam" id="3.40.140.20:FF:000005">
    <property type="entry name" value="Bifunctional purine biosynthesis protein PurH"/>
    <property type="match status" value="1"/>
</dbReference>
<dbReference type="OrthoDB" id="9802065at2"/>
<dbReference type="Pfam" id="PF02142">
    <property type="entry name" value="MGS"/>
    <property type="match status" value="1"/>
</dbReference>
<evidence type="ECO:0000256" key="1">
    <source>
        <dbReference type="ARBA" id="ARBA00004844"/>
    </source>
</evidence>
<evidence type="ECO:0000256" key="3">
    <source>
        <dbReference type="ARBA" id="ARBA00007667"/>
    </source>
</evidence>
<dbReference type="FunFam" id="3.40.140.20:FF:000001">
    <property type="entry name" value="Bifunctional purine biosynthesis protein PurH"/>
    <property type="match status" value="1"/>
</dbReference>
<dbReference type="InterPro" id="IPR002695">
    <property type="entry name" value="PurH-like"/>
</dbReference>
<comment type="catalytic activity">
    <reaction evidence="9 10">
        <text>IMP + H2O = 5-formamido-1-(5-phospho-D-ribosyl)imidazole-4-carboxamide</text>
        <dbReference type="Rhea" id="RHEA:18445"/>
        <dbReference type="ChEBI" id="CHEBI:15377"/>
        <dbReference type="ChEBI" id="CHEBI:58053"/>
        <dbReference type="ChEBI" id="CHEBI:58467"/>
        <dbReference type="EC" id="3.5.4.10"/>
    </reaction>
</comment>
<sequence>MTARKIKSALVSVYHKDGLGPIVDALQQMGVTIYSTGGTETFIRDRGIEVVPVEELTGYPSILDGRVKTLHPKVHGGILARRDPDHLGQLAKYDIPEIDLIIVDLYPFEETVANTEEEDLIIEKIDIGGIALIRAAAKNYRDVVIVPSRDDYATLQELLDVKQGVSELTDRRNLARRAFAVSSHYDTAIFNYFNEDGGLDTFKVSEMRTTPLRYGENPHQNATFYGRLEGMFTKLNGKDISYNNLVDIDAAVAIMQEFEDGDPAFAILKHTNACGMAVRPTQLEAWHAALAADNVSAFGGILITNKPVELGTAQEIDKLFYEVLIAPDFTDSALELLSKKSKRILLQYHHLEQRTRSFKTLLNGVVAQDTDLRSETADDFKVVTERAPNEAEIADLVFANKCAKHLKSNTIALVKAGQMIAMGCGQTSRVDALKQAIDKAGRFGFDVAGSVMASDAFFPFSDCVEIAHEAGVTAVVQPGGSIRDKDSIAACNERKMAMVTTGVRHFKH</sequence>
<dbReference type="SMART" id="SM00851">
    <property type="entry name" value="MGS"/>
    <property type="match status" value="1"/>
</dbReference>
<keyword evidence="5 10" id="KW-0658">Purine biosynthesis</keyword>
<dbReference type="AlphaFoldDB" id="A0A1H9IHC3"/>
<gene>
    <name evidence="10" type="primary">purH</name>
    <name evidence="12" type="ORF">SAMN05444359_1155</name>
</gene>